<dbReference type="EC" id="2.7.1.33" evidence="4"/>
<dbReference type="SUPFAM" id="SSF53067">
    <property type="entry name" value="Actin-like ATPase domain"/>
    <property type="match status" value="2"/>
</dbReference>
<dbReference type="InterPro" id="IPR004567">
    <property type="entry name" value="Type_II_PanK"/>
</dbReference>
<sequence>MPTINKAHIKRNSEDKSFKTTSNEHASSSTNNEILNEVIKHQYALKSFARTIENYEDLIELDTKQYNLDSLFAMDIGGSLCKIIFFECKSENFENTELKELFKSLKNNIFSTEDYGFSGIRDRYKSIKTKTGCIHFILFETQRVKNAVELLFQNDIIKNIKQISCTGGGSYKFEEYFREHYNIEIKKYDEFKSLLTGLNALLKYSPNESYHYNIDKTINDFDKPIPDVYDNSKSIFPYLLVNVGSGVSVLHVKDENNFERVSGSGIGGATFSGLVNALTNINSFDEALQASRKGNSANVNMLVGDIYGGEYQSFNLPANMVASFFGKFSKNDSLDKASDADICNALLVMITNNVGQVAYLNAMRYNLTKIYFSGNFLRSNVVAMKALANAIHFWSHGEIQAHFLKHEGYFGALGTFFLNNLSQYNNI</sequence>
<keyword evidence="8" id="KW-0418">Kinase</keyword>
<gene>
    <name evidence="13" type="ORF">BCR32DRAFT_281371</name>
</gene>
<reference evidence="13 14" key="2">
    <citation type="submission" date="2016-08" db="EMBL/GenBank/DDBJ databases">
        <title>Pervasive Adenine N6-methylation of Active Genes in Fungi.</title>
        <authorList>
            <consortium name="DOE Joint Genome Institute"/>
            <person name="Mondo S.J."/>
            <person name="Dannebaum R.O."/>
            <person name="Kuo R.C."/>
            <person name="Labutti K."/>
            <person name="Haridas S."/>
            <person name="Kuo A."/>
            <person name="Salamov A."/>
            <person name="Ahrendt S.R."/>
            <person name="Lipzen A."/>
            <person name="Sullivan W."/>
            <person name="Andreopoulos W.B."/>
            <person name="Clum A."/>
            <person name="Lindquist E."/>
            <person name="Daum C."/>
            <person name="Ramamoorthy G.K."/>
            <person name="Gryganskyi A."/>
            <person name="Culley D."/>
            <person name="Magnuson J.K."/>
            <person name="James T.Y."/>
            <person name="O'Malley M.A."/>
            <person name="Stajich J.E."/>
            <person name="Spatafora J.W."/>
            <person name="Visel A."/>
            <person name="Grigoriev I.V."/>
        </authorList>
    </citation>
    <scope>NUCLEOTIDE SEQUENCE [LARGE SCALE GENOMIC DNA]</scope>
    <source>
        <strain evidence="13 14">S4</strain>
    </source>
</reference>
<reference evidence="13 14" key="1">
    <citation type="submission" date="2016-08" db="EMBL/GenBank/DDBJ databases">
        <title>A Parts List for Fungal Cellulosomes Revealed by Comparative Genomics.</title>
        <authorList>
            <consortium name="DOE Joint Genome Institute"/>
            <person name="Haitjema C.H."/>
            <person name="Gilmore S.P."/>
            <person name="Henske J.K."/>
            <person name="Solomon K.V."/>
            <person name="De Groot R."/>
            <person name="Kuo A."/>
            <person name="Mondo S.J."/>
            <person name="Salamov A.A."/>
            <person name="Labutti K."/>
            <person name="Zhao Z."/>
            <person name="Chiniquy J."/>
            <person name="Barry K."/>
            <person name="Brewer H.M."/>
            <person name="Purvine S.O."/>
            <person name="Wright A.T."/>
            <person name="Boxma B."/>
            <person name="Van Alen T."/>
            <person name="Hackstein J.H."/>
            <person name="Baker S.E."/>
            <person name="Grigoriev I.V."/>
            <person name="O'Malley M.A."/>
        </authorList>
    </citation>
    <scope>NUCLEOTIDE SEQUENCE [LARGE SCALE GENOMIC DNA]</scope>
    <source>
        <strain evidence="13 14">S4</strain>
    </source>
</reference>
<dbReference type="EMBL" id="MCFG01000174">
    <property type="protein sequence ID" value="ORX79475.1"/>
    <property type="molecule type" value="Genomic_DNA"/>
</dbReference>
<dbReference type="GO" id="GO:0005829">
    <property type="term" value="C:cytosol"/>
    <property type="evidence" value="ECO:0007669"/>
    <property type="project" value="TreeGrafter"/>
</dbReference>
<evidence type="ECO:0000256" key="11">
    <source>
        <dbReference type="ARBA" id="ARBA00060870"/>
    </source>
</evidence>
<feature type="compositionally biased region" description="Polar residues" evidence="12">
    <location>
        <begin position="19"/>
        <end position="29"/>
    </location>
</feature>
<evidence type="ECO:0000256" key="7">
    <source>
        <dbReference type="ARBA" id="ARBA00022741"/>
    </source>
</evidence>
<comment type="catalytic activity">
    <reaction evidence="1">
        <text>(R)-pantothenate + ATP = (R)-4'-phosphopantothenate + ADP + H(+)</text>
        <dbReference type="Rhea" id="RHEA:16373"/>
        <dbReference type="ChEBI" id="CHEBI:10986"/>
        <dbReference type="ChEBI" id="CHEBI:15378"/>
        <dbReference type="ChEBI" id="CHEBI:29032"/>
        <dbReference type="ChEBI" id="CHEBI:30616"/>
        <dbReference type="ChEBI" id="CHEBI:456216"/>
        <dbReference type="EC" id="2.7.1.33"/>
    </reaction>
</comment>
<dbReference type="STRING" id="1754192.A0A1Y1X1E0"/>
<dbReference type="GO" id="GO:0005634">
    <property type="term" value="C:nucleus"/>
    <property type="evidence" value="ECO:0007669"/>
    <property type="project" value="TreeGrafter"/>
</dbReference>
<evidence type="ECO:0000256" key="4">
    <source>
        <dbReference type="ARBA" id="ARBA00012102"/>
    </source>
</evidence>
<dbReference type="GO" id="GO:0004594">
    <property type="term" value="F:pantothenate kinase activity"/>
    <property type="evidence" value="ECO:0007669"/>
    <property type="project" value="UniProtKB-EC"/>
</dbReference>
<keyword evidence="9" id="KW-0067">ATP-binding</keyword>
<evidence type="ECO:0000256" key="10">
    <source>
        <dbReference type="ARBA" id="ARBA00022993"/>
    </source>
</evidence>
<keyword evidence="7" id="KW-0547">Nucleotide-binding</keyword>
<dbReference type="Gene3D" id="3.30.420.40">
    <property type="match status" value="1"/>
</dbReference>
<evidence type="ECO:0000256" key="2">
    <source>
        <dbReference type="ARBA" id="ARBA00004496"/>
    </source>
</evidence>
<dbReference type="AlphaFoldDB" id="A0A1Y1X1E0"/>
<keyword evidence="5" id="KW-0963">Cytoplasm</keyword>
<comment type="pathway">
    <text evidence="3">Cofactor biosynthesis; coenzyme A biosynthesis; CoA from (R)-pantothenate: step 1/5.</text>
</comment>
<comment type="subcellular location">
    <subcellularLocation>
        <location evidence="2">Cytoplasm</location>
    </subcellularLocation>
</comment>
<dbReference type="PANTHER" id="PTHR12280:SF20">
    <property type="entry name" value="4'-PHOSPHOPANTETHEINE PHOSPHATASE"/>
    <property type="match status" value="1"/>
</dbReference>
<dbReference type="GO" id="GO:0005524">
    <property type="term" value="F:ATP binding"/>
    <property type="evidence" value="ECO:0007669"/>
    <property type="project" value="UniProtKB-KW"/>
</dbReference>
<dbReference type="FunFam" id="3.30.420.40:FF:000025">
    <property type="entry name" value="pantothenate kinase 2, mitochondrial"/>
    <property type="match status" value="1"/>
</dbReference>
<dbReference type="InterPro" id="IPR043129">
    <property type="entry name" value="ATPase_NBD"/>
</dbReference>
<evidence type="ECO:0000256" key="3">
    <source>
        <dbReference type="ARBA" id="ARBA00005225"/>
    </source>
</evidence>
<proteinExistence type="inferred from homology"/>
<evidence type="ECO:0000256" key="9">
    <source>
        <dbReference type="ARBA" id="ARBA00022840"/>
    </source>
</evidence>
<evidence type="ECO:0000313" key="13">
    <source>
        <dbReference type="EMBL" id="ORX79475.1"/>
    </source>
</evidence>
<dbReference type="PANTHER" id="PTHR12280">
    <property type="entry name" value="PANTOTHENATE KINASE"/>
    <property type="match status" value="1"/>
</dbReference>
<dbReference type="OrthoDB" id="498611at2759"/>
<dbReference type="Pfam" id="PF03630">
    <property type="entry name" value="Fumble"/>
    <property type="match status" value="1"/>
</dbReference>
<evidence type="ECO:0000256" key="1">
    <source>
        <dbReference type="ARBA" id="ARBA00001206"/>
    </source>
</evidence>
<organism evidence="13 14">
    <name type="scientific">Anaeromyces robustus</name>
    <dbReference type="NCBI Taxonomy" id="1754192"/>
    <lineage>
        <taxon>Eukaryota</taxon>
        <taxon>Fungi</taxon>
        <taxon>Fungi incertae sedis</taxon>
        <taxon>Chytridiomycota</taxon>
        <taxon>Chytridiomycota incertae sedis</taxon>
        <taxon>Neocallimastigomycetes</taxon>
        <taxon>Neocallimastigales</taxon>
        <taxon>Neocallimastigaceae</taxon>
        <taxon>Anaeromyces</taxon>
    </lineage>
</organism>
<evidence type="ECO:0000256" key="5">
    <source>
        <dbReference type="ARBA" id="ARBA00022490"/>
    </source>
</evidence>
<keyword evidence="14" id="KW-1185">Reference proteome</keyword>
<accession>A0A1Y1X1E0</accession>
<keyword evidence="10" id="KW-0173">Coenzyme A biosynthesis</keyword>
<comment type="similarity">
    <text evidence="11">Belongs to the type II pantothenate kinase family.</text>
</comment>
<feature type="region of interest" description="Disordered" evidence="12">
    <location>
        <begin position="1"/>
        <end position="29"/>
    </location>
</feature>
<protein>
    <recommendedName>
        <fullName evidence="4">pantothenate kinase</fullName>
        <ecNumber evidence="4">2.7.1.33</ecNumber>
    </recommendedName>
</protein>
<dbReference type="Gene3D" id="3.30.420.510">
    <property type="match status" value="1"/>
</dbReference>
<evidence type="ECO:0000256" key="6">
    <source>
        <dbReference type="ARBA" id="ARBA00022679"/>
    </source>
</evidence>
<keyword evidence="6" id="KW-0808">Transferase</keyword>
<evidence type="ECO:0000256" key="8">
    <source>
        <dbReference type="ARBA" id="ARBA00022777"/>
    </source>
</evidence>
<dbReference type="NCBIfam" id="TIGR00555">
    <property type="entry name" value="panK_eukar"/>
    <property type="match status" value="1"/>
</dbReference>
<dbReference type="Proteomes" id="UP000193944">
    <property type="component" value="Unassembled WGS sequence"/>
</dbReference>
<dbReference type="GO" id="GO:0015937">
    <property type="term" value="P:coenzyme A biosynthetic process"/>
    <property type="evidence" value="ECO:0007669"/>
    <property type="project" value="UniProtKB-KW"/>
</dbReference>
<comment type="caution">
    <text evidence="13">The sequence shown here is derived from an EMBL/GenBank/DDBJ whole genome shotgun (WGS) entry which is preliminary data.</text>
</comment>
<evidence type="ECO:0000313" key="14">
    <source>
        <dbReference type="Proteomes" id="UP000193944"/>
    </source>
</evidence>
<dbReference type="CDD" id="cd24122">
    <property type="entry name" value="ASKHA_NBD_PanK-II_Pank1-like"/>
    <property type="match status" value="1"/>
</dbReference>
<evidence type="ECO:0000256" key="12">
    <source>
        <dbReference type="SAM" id="MobiDB-lite"/>
    </source>
</evidence>
<name>A0A1Y1X1E0_9FUNG</name>